<comment type="subcellular location">
    <subcellularLocation>
        <location evidence="1">Nucleus</location>
    </subcellularLocation>
</comment>
<dbReference type="InParanoid" id="G0NLT5"/>
<dbReference type="GO" id="GO:0005634">
    <property type="term" value="C:nucleus"/>
    <property type="evidence" value="ECO:0007669"/>
    <property type="project" value="UniProtKB-SubCell"/>
</dbReference>
<protein>
    <recommendedName>
        <fullName evidence="2">Myb-like domain-containing protein</fullName>
    </recommendedName>
</protein>
<dbReference type="HOGENOM" id="CLU_156769_0_0_1"/>
<evidence type="ECO:0000313" key="4">
    <source>
        <dbReference type="Proteomes" id="UP000008068"/>
    </source>
</evidence>
<name>G0NLT5_CAEBE</name>
<dbReference type="Proteomes" id="UP000008068">
    <property type="component" value="Unassembled WGS sequence"/>
</dbReference>
<dbReference type="SUPFAM" id="SSF46689">
    <property type="entry name" value="Homeodomain-like"/>
    <property type="match status" value="1"/>
</dbReference>
<proteinExistence type="predicted"/>
<dbReference type="InterPro" id="IPR001005">
    <property type="entry name" value="SANT/Myb"/>
</dbReference>
<gene>
    <name evidence="3" type="ORF">CAEBREN_02307</name>
</gene>
<dbReference type="AlphaFoldDB" id="G0NLT5"/>
<evidence type="ECO:0000313" key="3">
    <source>
        <dbReference type="EMBL" id="EGT33871.1"/>
    </source>
</evidence>
<sequence>MGRGSGYTKEEDQKLIAYAYQKIKHSFDFGYQCSKLATAKDWEELASEMEDKNAESLEQHFRKLLKVKIYGFEDTDPEILLTIGKHWEVPMNNKIKAAFEEKSGMSIQLNREMKIVNWSKSAN</sequence>
<feature type="domain" description="Myb-like" evidence="2">
    <location>
        <begin position="3"/>
        <end position="67"/>
    </location>
</feature>
<dbReference type="SMART" id="SM00717">
    <property type="entry name" value="SANT"/>
    <property type="match status" value="1"/>
</dbReference>
<accession>G0NLT5</accession>
<dbReference type="InterPro" id="IPR009057">
    <property type="entry name" value="Homeodomain-like_sf"/>
</dbReference>
<evidence type="ECO:0000259" key="2">
    <source>
        <dbReference type="SMART" id="SM00717"/>
    </source>
</evidence>
<evidence type="ECO:0000256" key="1">
    <source>
        <dbReference type="ARBA" id="ARBA00004123"/>
    </source>
</evidence>
<reference evidence="4" key="1">
    <citation type="submission" date="2011-07" db="EMBL/GenBank/DDBJ databases">
        <authorList>
            <consortium name="Caenorhabditis brenneri Sequencing and Analysis Consortium"/>
            <person name="Wilson R.K."/>
        </authorList>
    </citation>
    <scope>NUCLEOTIDE SEQUENCE [LARGE SCALE GENOMIC DNA]</scope>
    <source>
        <strain evidence="4">PB2801</strain>
    </source>
</reference>
<dbReference type="EMBL" id="GL379907">
    <property type="protein sequence ID" value="EGT33871.1"/>
    <property type="molecule type" value="Genomic_DNA"/>
</dbReference>
<keyword evidence="4" id="KW-1185">Reference proteome</keyword>
<organism evidence="4">
    <name type="scientific">Caenorhabditis brenneri</name>
    <name type="common">Nematode worm</name>
    <dbReference type="NCBI Taxonomy" id="135651"/>
    <lineage>
        <taxon>Eukaryota</taxon>
        <taxon>Metazoa</taxon>
        <taxon>Ecdysozoa</taxon>
        <taxon>Nematoda</taxon>
        <taxon>Chromadorea</taxon>
        <taxon>Rhabditida</taxon>
        <taxon>Rhabditina</taxon>
        <taxon>Rhabditomorpha</taxon>
        <taxon>Rhabditoidea</taxon>
        <taxon>Rhabditidae</taxon>
        <taxon>Peloderinae</taxon>
        <taxon>Caenorhabditis</taxon>
    </lineage>
</organism>
<dbReference type="Pfam" id="PF13921">
    <property type="entry name" value="Myb_DNA-bind_6"/>
    <property type="match status" value="1"/>
</dbReference>
<dbReference type="CDD" id="cd00167">
    <property type="entry name" value="SANT"/>
    <property type="match status" value="1"/>
</dbReference>